<protein>
    <submittedName>
        <fullName evidence="2">HP2</fullName>
    </submittedName>
</protein>
<keyword evidence="1" id="KW-0812">Transmembrane</keyword>
<sequence>MSHAICNILQQVKTTCVHHGSYRAYLITEAQYIAIVEALPDLERQAGSPLPTLCRDCLLDLPCSDIHCIGYSHFRLHRLFLYFTILACAVGFSRLLRL</sequence>
<keyword evidence="1" id="KW-0472">Membrane</keyword>
<reference evidence="2" key="1">
    <citation type="submission" date="2020-11" db="EMBL/GenBank/DDBJ databases">
        <authorList>
            <person name="Bejerman N."/>
        </authorList>
    </citation>
    <scope>NUCLEOTIDE SEQUENCE</scope>
    <source>
        <strain evidence="2">Sesa</strain>
    </source>
</reference>
<organism evidence="2">
    <name type="scientific">Sesame deltaflexivirus 1</name>
    <dbReference type="NCBI Taxonomy" id="2794418"/>
    <lineage>
        <taxon>Viruses</taxon>
        <taxon>Riboviria</taxon>
        <taxon>Orthornavirae</taxon>
        <taxon>Kitrinoviricota</taxon>
        <taxon>Alsuviricetes</taxon>
        <taxon>Tymovirales</taxon>
        <taxon>Deltaflexiviridae</taxon>
        <taxon>Deltaflexivirus</taxon>
    </lineage>
</organism>
<evidence type="ECO:0000313" key="2">
    <source>
        <dbReference type="EMBL" id="QQG34642.1"/>
    </source>
</evidence>
<evidence type="ECO:0000256" key="1">
    <source>
        <dbReference type="SAM" id="Phobius"/>
    </source>
</evidence>
<keyword evidence="1" id="KW-1133">Transmembrane helix</keyword>
<accession>A0A7T5QZA3</accession>
<feature type="transmembrane region" description="Helical" evidence="1">
    <location>
        <begin position="79"/>
        <end position="96"/>
    </location>
</feature>
<proteinExistence type="predicted"/>
<dbReference type="EMBL" id="MW328747">
    <property type="protein sequence ID" value="QQG34642.1"/>
    <property type="molecule type" value="Genomic_RNA"/>
</dbReference>
<name>A0A7T5QZA3_9VIRU</name>